<gene>
    <name evidence="1" type="ORF">P7K49_030574</name>
</gene>
<protein>
    <submittedName>
        <fullName evidence="1">Uncharacterized protein</fullName>
    </submittedName>
</protein>
<sequence>LLSGGGHQPGALYWMNLSAWTLGTSRTLSQGIMLFSTHEELNEIPQASQACY</sequence>
<feature type="non-terminal residue" evidence="1">
    <location>
        <position position="1"/>
    </location>
</feature>
<keyword evidence="2" id="KW-1185">Reference proteome</keyword>
<accession>A0ABQ9U3D8</accession>
<dbReference type="EMBL" id="JASSZA010000016">
    <property type="protein sequence ID" value="KAK2091290.1"/>
    <property type="molecule type" value="Genomic_DNA"/>
</dbReference>
<reference evidence="1 2" key="1">
    <citation type="submission" date="2023-05" db="EMBL/GenBank/DDBJ databases">
        <title>B98-5 Cell Line De Novo Hybrid Assembly: An Optical Mapping Approach.</title>
        <authorList>
            <person name="Kananen K."/>
            <person name="Auerbach J.A."/>
            <person name="Kautto E."/>
            <person name="Blachly J.S."/>
        </authorList>
    </citation>
    <scope>NUCLEOTIDE SEQUENCE [LARGE SCALE GENOMIC DNA]</scope>
    <source>
        <strain evidence="1">B95-8</strain>
        <tissue evidence="1">Cell line</tissue>
    </source>
</reference>
<dbReference type="Proteomes" id="UP001266305">
    <property type="component" value="Unassembled WGS sequence"/>
</dbReference>
<proteinExistence type="predicted"/>
<feature type="non-terminal residue" evidence="1">
    <location>
        <position position="52"/>
    </location>
</feature>
<evidence type="ECO:0000313" key="2">
    <source>
        <dbReference type="Proteomes" id="UP001266305"/>
    </source>
</evidence>
<name>A0ABQ9U3D8_SAGOE</name>
<comment type="caution">
    <text evidence="1">The sequence shown here is derived from an EMBL/GenBank/DDBJ whole genome shotgun (WGS) entry which is preliminary data.</text>
</comment>
<evidence type="ECO:0000313" key="1">
    <source>
        <dbReference type="EMBL" id="KAK2091290.1"/>
    </source>
</evidence>
<organism evidence="1 2">
    <name type="scientific">Saguinus oedipus</name>
    <name type="common">Cotton-top tamarin</name>
    <name type="synonym">Oedipomidas oedipus</name>
    <dbReference type="NCBI Taxonomy" id="9490"/>
    <lineage>
        <taxon>Eukaryota</taxon>
        <taxon>Metazoa</taxon>
        <taxon>Chordata</taxon>
        <taxon>Craniata</taxon>
        <taxon>Vertebrata</taxon>
        <taxon>Euteleostomi</taxon>
        <taxon>Mammalia</taxon>
        <taxon>Eutheria</taxon>
        <taxon>Euarchontoglires</taxon>
        <taxon>Primates</taxon>
        <taxon>Haplorrhini</taxon>
        <taxon>Platyrrhini</taxon>
        <taxon>Cebidae</taxon>
        <taxon>Callitrichinae</taxon>
        <taxon>Saguinus</taxon>
    </lineage>
</organism>